<accession>A0A918UP82</accession>
<dbReference type="PANTHER" id="PTHR42784">
    <property type="entry name" value="PYRANOSE 2-OXIDASE"/>
    <property type="match status" value="1"/>
</dbReference>
<name>A0A918UP82_9CAUL</name>
<evidence type="ECO:0000313" key="10">
    <source>
        <dbReference type="EMBL" id="GGZ24096.1"/>
    </source>
</evidence>
<organism evidence="10 11">
    <name type="scientific">Asticcacaulis endophyticus</name>
    <dbReference type="NCBI Taxonomy" id="1395890"/>
    <lineage>
        <taxon>Bacteria</taxon>
        <taxon>Pseudomonadati</taxon>
        <taxon>Pseudomonadota</taxon>
        <taxon>Alphaproteobacteria</taxon>
        <taxon>Caulobacterales</taxon>
        <taxon>Caulobacteraceae</taxon>
        <taxon>Asticcacaulis</taxon>
    </lineage>
</organism>
<evidence type="ECO:0000313" key="11">
    <source>
        <dbReference type="Proteomes" id="UP000662572"/>
    </source>
</evidence>
<dbReference type="GO" id="GO:0016614">
    <property type="term" value="F:oxidoreductase activity, acting on CH-OH group of donors"/>
    <property type="evidence" value="ECO:0007669"/>
    <property type="project" value="InterPro"/>
</dbReference>
<proteinExistence type="inferred from homology"/>
<comment type="caution">
    <text evidence="10">The sequence shown here is derived from an EMBL/GenBank/DDBJ whole genome shotgun (WGS) entry which is preliminary data.</text>
</comment>
<dbReference type="InterPro" id="IPR051473">
    <property type="entry name" value="P2Ox-like"/>
</dbReference>
<sequence length="537" mass="58023">MSDNLVIIGGGASAVHAAQTALERGRTVTLIDIGVTGPDPALPGASLNGLKTELEDPVAYFLGEDYSSLILPSNGSEYYGFPPSKEYVLRDVIGAEQKVAGIAPLSSYAGGGLAQAWTAGSYPFTDAELEAFPIGWSDMEPAYSEVARRIGVSGVTDDDLSVFMPTHDALQTPIPMDEHSQHLLATYSAKRAKLTAKHNMYLGRARIASLSQDHGGRPACSQCGRCLWGCPTQSIYTPSVTLEHLRRQPGFSYLPGVRVDRFEFDDGGRVTQIVAHRLEDGEALTLPVETLVLAAGTIGSARILLQSLHQTGQDVSLSGLMDNRQVLMPFINLARVGSPFDDNSYQYNQLAIGAPMDHPHDYVHGLMTTLTTALIHPVAQSLPVGMRTATGIFRNIHGALGLVNINFADTRRADNTVSLEPGKDGKHRLVITYTPSADEADRIKRVVPKFRNFLMDMGCFAPPPMTRLRPMGASVHYAGVMPMLSDGDDFTTDRAGRLRPFENLIVADGSTFTSLPAKNLTFTLMANATRIMHEALA</sequence>
<comment type="cofactor">
    <cofactor evidence="1">
        <name>FAD</name>
        <dbReference type="ChEBI" id="CHEBI:57692"/>
    </cofactor>
</comment>
<evidence type="ECO:0000256" key="8">
    <source>
        <dbReference type="ARBA" id="ARBA00023014"/>
    </source>
</evidence>
<keyword evidence="11" id="KW-1185">Reference proteome</keyword>
<dbReference type="GO" id="GO:0051536">
    <property type="term" value="F:iron-sulfur cluster binding"/>
    <property type="evidence" value="ECO:0007669"/>
    <property type="project" value="UniProtKB-KW"/>
</dbReference>
<dbReference type="Proteomes" id="UP000662572">
    <property type="component" value="Unassembled WGS sequence"/>
</dbReference>
<dbReference type="GO" id="GO:0046872">
    <property type="term" value="F:metal ion binding"/>
    <property type="evidence" value="ECO:0007669"/>
    <property type="project" value="UniProtKB-KW"/>
</dbReference>
<dbReference type="Gene3D" id="3.50.50.60">
    <property type="entry name" value="FAD/NAD(P)-binding domain"/>
    <property type="match status" value="2"/>
</dbReference>
<reference evidence="10" key="1">
    <citation type="journal article" date="2014" name="Int. J. Syst. Evol. Microbiol.">
        <title>Complete genome sequence of Corynebacterium casei LMG S-19264T (=DSM 44701T), isolated from a smear-ripened cheese.</title>
        <authorList>
            <consortium name="US DOE Joint Genome Institute (JGI-PGF)"/>
            <person name="Walter F."/>
            <person name="Albersmeier A."/>
            <person name="Kalinowski J."/>
            <person name="Ruckert C."/>
        </authorList>
    </citation>
    <scope>NUCLEOTIDE SEQUENCE</scope>
    <source>
        <strain evidence="10">KCTC 32296</strain>
    </source>
</reference>
<keyword evidence="6" id="KW-0560">Oxidoreductase</keyword>
<evidence type="ECO:0000256" key="4">
    <source>
        <dbReference type="ARBA" id="ARBA00022723"/>
    </source>
</evidence>
<evidence type="ECO:0000256" key="5">
    <source>
        <dbReference type="ARBA" id="ARBA00022827"/>
    </source>
</evidence>
<keyword evidence="3" id="KW-0285">Flavoprotein</keyword>
<dbReference type="PANTHER" id="PTHR42784:SF1">
    <property type="entry name" value="PYRANOSE 2-OXIDASE"/>
    <property type="match status" value="1"/>
</dbReference>
<dbReference type="RefSeq" id="WP_189484923.1">
    <property type="nucleotide sequence ID" value="NZ_BMZB01000001.1"/>
</dbReference>
<keyword evidence="4" id="KW-0479">Metal-binding</keyword>
<keyword evidence="7" id="KW-0408">Iron</keyword>
<evidence type="ECO:0000256" key="7">
    <source>
        <dbReference type="ARBA" id="ARBA00023004"/>
    </source>
</evidence>
<gene>
    <name evidence="10" type="ORF">GCM10011273_06540</name>
</gene>
<dbReference type="PROSITE" id="PS00198">
    <property type="entry name" value="4FE4S_FER_1"/>
    <property type="match status" value="1"/>
</dbReference>
<dbReference type="InterPro" id="IPR017900">
    <property type="entry name" value="4Fe4S_Fe_S_CS"/>
</dbReference>
<dbReference type="Pfam" id="PF05199">
    <property type="entry name" value="GMC_oxred_C"/>
    <property type="match status" value="1"/>
</dbReference>
<evidence type="ECO:0000256" key="6">
    <source>
        <dbReference type="ARBA" id="ARBA00023002"/>
    </source>
</evidence>
<protein>
    <recommendedName>
        <fullName evidence="9">4Fe-4S ferredoxin-type domain-containing protein</fullName>
    </recommendedName>
</protein>
<evidence type="ECO:0000256" key="2">
    <source>
        <dbReference type="ARBA" id="ARBA00010790"/>
    </source>
</evidence>
<dbReference type="InterPro" id="IPR017896">
    <property type="entry name" value="4Fe4S_Fe-S-bd"/>
</dbReference>
<dbReference type="InterPro" id="IPR036188">
    <property type="entry name" value="FAD/NAD-bd_sf"/>
</dbReference>
<dbReference type="InterPro" id="IPR007867">
    <property type="entry name" value="GMC_OxRtase_C"/>
</dbReference>
<reference evidence="10" key="2">
    <citation type="submission" date="2020-09" db="EMBL/GenBank/DDBJ databases">
        <authorList>
            <person name="Sun Q."/>
            <person name="Kim S."/>
        </authorList>
    </citation>
    <scope>NUCLEOTIDE SEQUENCE</scope>
    <source>
        <strain evidence="10">KCTC 32296</strain>
    </source>
</reference>
<evidence type="ECO:0000256" key="3">
    <source>
        <dbReference type="ARBA" id="ARBA00022630"/>
    </source>
</evidence>
<keyword evidence="8" id="KW-0411">Iron-sulfur</keyword>
<dbReference type="SUPFAM" id="SSF51905">
    <property type="entry name" value="FAD/NAD(P)-binding domain"/>
    <property type="match status" value="1"/>
</dbReference>
<evidence type="ECO:0000259" key="9">
    <source>
        <dbReference type="PROSITE" id="PS51379"/>
    </source>
</evidence>
<feature type="domain" description="4Fe-4S ferredoxin-type" evidence="9">
    <location>
        <begin position="208"/>
        <end position="240"/>
    </location>
</feature>
<keyword evidence="5" id="KW-0274">FAD</keyword>
<dbReference type="AlphaFoldDB" id="A0A918UP82"/>
<dbReference type="EMBL" id="BMZB01000001">
    <property type="protein sequence ID" value="GGZ24096.1"/>
    <property type="molecule type" value="Genomic_DNA"/>
</dbReference>
<dbReference type="PROSITE" id="PS51379">
    <property type="entry name" value="4FE4S_FER_2"/>
    <property type="match status" value="1"/>
</dbReference>
<comment type="similarity">
    <text evidence="2">Belongs to the GMC oxidoreductase family.</text>
</comment>
<evidence type="ECO:0000256" key="1">
    <source>
        <dbReference type="ARBA" id="ARBA00001974"/>
    </source>
</evidence>